<evidence type="ECO:0000313" key="1">
    <source>
        <dbReference type="EMBL" id="SMO44290.1"/>
    </source>
</evidence>
<dbReference type="EMBL" id="FXTP01000002">
    <property type="protein sequence ID" value="SMO44290.1"/>
    <property type="molecule type" value="Genomic_DNA"/>
</dbReference>
<keyword evidence="2" id="KW-1185">Reference proteome</keyword>
<dbReference type="OrthoDB" id="1524817at2"/>
<name>A0A521BC12_9BACT</name>
<sequence>MFTIRFGVPEMESFWNDLKEKKTSGKISKGENLLFKQLAKTIKFLAADPKHPGLNSHEISPLSRKFGRKVFQSYLENNTPGAGRIFWVYGPERKEITIVGIEPHPEDNKRGAYQRIKLSDLPD</sequence>
<reference evidence="1 2" key="1">
    <citation type="submission" date="2017-05" db="EMBL/GenBank/DDBJ databases">
        <authorList>
            <person name="Varghese N."/>
            <person name="Submissions S."/>
        </authorList>
    </citation>
    <scope>NUCLEOTIDE SEQUENCE [LARGE SCALE GENOMIC DNA]</scope>
    <source>
        <strain evidence="1 2">DSM 21985</strain>
    </source>
</reference>
<organism evidence="1 2">
    <name type="scientific">Gracilimonas mengyeensis</name>
    <dbReference type="NCBI Taxonomy" id="1302730"/>
    <lineage>
        <taxon>Bacteria</taxon>
        <taxon>Pseudomonadati</taxon>
        <taxon>Balneolota</taxon>
        <taxon>Balneolia</taxon>
        <taxon>Balneolales</taxon>
        <taxon>Balneolaceae</taxon>
        <taxon>Gracilimonas</taxon>
    </lineage>
</organism>
<gene>
    <name evidence="1" type="ORF">SAMN06265219_102148</name>
</gene>
<dbReference type="Proteomes" id="UP000317557">
    <property type="component" value="Unassembled WGS sequence"/>
</dbReference>
<dbReference type="AlphaFoldDB" id="A0A521BC12"/>
<proteinExistence type="predicted"/>
<evidence type="ECO:0000313" key="2">
    <source>
        <dbReference type="Proteomes" id="UP000317557"/>
    </source>
</evidence>
<protein>
    <submittedName>
        <fullName evidence="1">Uncharacterized protein</fullName>
    </submittedName>
</protein>
<accession>A0A521BC12</accession>
<dbReference type="RefSeq" id="WP_142453163.1">
    <property type="nucleotide sequence ID" value="NZ_FXTP01000002.1"/>
</dbReference>